<dbReference type="InterPro" id="IPR022075">
    <property type="entry name" value="Symplekin_C"/>
</dbReference>
<protein>
    <submittedName>
        <fullName evidence="4">Symplekin_C domain-containing protein</fullName>
    </submittedName>
</protein>
<evidence type="ECO:0000259" key="1">
    <source>
        <dbReference type="Pfam" id="PF12295"/>
    </source>
</evidence>
<reference evidence="4" key="1">
    <citation type="submission" date="2017-02" db="UniProtKB">
        <authorList>
            <consortium name="WormBaseParasite"/>
        </authorList>
    </citation>
    <scope>IDENTIFICATION</scope>
</reference>
<dbReference type="WBParaSite" id="BPAG_0000732601-mRNA-1">
    <property type="protein sequence ID" value="BPAG_0000732601-mRNA-1"/>
    <property type="gene ID" value="BPAG_0000732601"/>
</dbReference>
<evidence type="ECO:0000313" key="3">
    <source>
        <dbReference type="Proteomes" id="UP000278627"/>
    </source>
</evidence>
<dbReference type="GO" id="GO:0005847">
    <property type="term" value="C:mRNA cleavage and polyadenylation specificity factor complex"/>
    <property type="evidence" value="ECO:0007669"/>
    <property type="project" value="TreeGrafter"/>
</dbReference>
<dbReference type="STRING" id="6280.A0A0N4TGI8"/>
<dbReference type="Pfam" id="PF12295">
    <property type="entry name" value="Symplekin_C"/>
    <property type="match status" value="1"/>
</dbReference>
<dbReference type="InterPro" id="IPR021850">
    <property type="entry name" value="Symplekin/Pta1"/>
</dbReference>
<keyword evidence="3" id="KW-1185">Reference proteome</keyword>
<name>A0A0N4TGI8_BRUPA</name>
<gene>
    <name evidence="2" type="ORF">BPAG_LOCUS7290</name>
</gene>
<sequence>MGATSEHLLEMIENCPQGAETFAARIVHLLTERNPPTQDLVNRITALYEQGRTDVRSMIPVLSGLDKDQILSILPKFVLTPVNQKSVPIVFNKLLAGRSKSKVKIFSRN</sequence>
<dbReference type="Proteomes" id="UP000278627">
    <property type="component" value="Unassembled WGS sequence"/>
</dbReference>
<dbReference type="EMBL" id="UZAD01008036">
    <property type="protein sequence ID" value="VDN88476.1"/>
    <property type="molecule type" value="Genomic_DNA"/>
</dbReference>
<evidence type="ECO:0000313" key="2">
    <source>
        <dbReference type="EMBL" id="VDN88476.1"/>
    </source>
</evidence>
<proteinExistence type="predicted"/>
<reference evidence="2 3" key="2">
    <citation type="submission" date="2018-11" db="EMBL/GenBank/DDBJ databases">
        <authorList>
            <consortium name="Pathogen Informatics"/>
        </authorList>
    </citation>
    <scope>NUCLEOTIDE SEQUENCE [LARGE SCALE GENOMIC DNA]</scope>
</reference>
<dbReference type="PANTHER" id="PTHR15245:SF20">
    <property type="entry name" value="SYMPLEKIN"/>
    <property type="match status" value="1"/>
</dbReference>
<feature type="domain" description="Symplekin C-terminal" evidence="1">
    <location>
        <begin position="54"/>
        <end position="100"/>
    </location>
</feature>
<evidence type="ECO:0000313" key="4">
    <source>
        <dbReference type="WBParaSite" id="BPAG_0000732601-mRNA-1"/>
    </source>
</evidence>
<dbReference type="PANTHER" id="PTHR15245">
    <property type="entry name" value="SYMPLEKIN-RELATED"/>
    <property type="match status" value="1"/>
</dbReference>
<dbReference type="AlphaFoldDB" id="A0A0N4TGI8"/>
<organism evidence="4">
    <name type="scientific">Brugia pahangi</name>
    <name type="common">Filarial nematode worm</name>
    <dbReference type="NCBI Taxonomy" id="6280"/>
    <lineage>
        <taxon>Eukaryota</taxon>
        <taxon>Metazoa</taxon>
        <taxon>Ecdysozoa</taxon>
        <taxon>Nematoda</taxon>
        <taxon>Chromadorea</taxon>
        <taxon>Rhabditida</taxon>
        <taxon>Spirurina</taxon>
        <taxon>Spiruromorpha</taxon>
        <taxon>Filarioidea</taxon>
        <taxon>Onchocercidae</taxon>
        <taxon>Brugia</taxon>
    </lineage>
</organism>
<accession>A0A0N4TGI8</accession>